<evidence type="ECO:0000256" key="6">
    <source>
        <dbReference type="ARBA" id="ARBA00023136"/>
    </source>
</evidence>
<dbReference type="PATRIC" id="fig|1134406.4.peg.2641"/>
<dbReference type="PROSITE" id="PS50928">
    <property type="entry name" value="ABC_TM1"/>
    <property type="match status" value="1"/>
</dbReference>
<dbReference type="Pfam" id="PF00528">
    <property type="entry name" value="BPD_transp_1"/>
    <property type="match status" value="1"/>
</dbReference>
<dbReference type="STRING" id="1134406.ADN00_10815"/>
<proteinExistence type="inferred from homology"/>
<evidence type="ECO:0000259" key="8">
    <source>
        <dbReference type="PROSITE" id="PS50928"/>
    </source>
</evidence>
<keyword evidence="10" id="KW-1185">Reference proteome</keyword>
<keyword evidence="6 7" id="KW-0472">Membrane</keyword>
<dbReference type="RefSeq" id="WP_075063010.1">
    <property type="nucleotide sequence ID" value="NZ_LGCL01000024.1"/>
</dbReference>
<evidence type="ECO:0000313" key="9">
    <source>
        <dbReference type="EMBL" id="KPL77043.1"/>
    </source>
</evidence>
<evidence type="ECO:0000313" key="10">
    <source>
        <dbReference type="Proteomes" id="UP000050417"/>
    </source>
</evidence>
<evidence type="ECO:0000256" key="1">
    <source>
        <dbReference type="ARBA" id="ARBA00004651"/>
    </source>
</evidence>
<keyword evidence="4 7" id="KW-0812">Transmembrane</keyword>
<sequence length="352" mass="39225">MGRYIVRRLLYMVVVLFVVSAITFGLMHAVPGGPFDREKALPPEIMANLEKRYHLDDPLLVQYGNYLYDVFIPQFSTTAPTLSIEDDALLKFNVGGIYVNWMNFGPSFSSRSRTVNDIFRDQLPISIQLGILALLVAIIIGMPLGILSALKQNTIFDYLGMSVAIFGVSVPVIVLGPILIWIFGVLLKVLPPTGWGTKPPFLLGFLPTDYSWEGFWKYTIMPAIALGLGSSAIIARLTRASLLQVVREDYIRTARAKGLRENLVITRHALKNSLIPVVTILGPMFAALVTGTFVTELTFGIPGMGRYFVTSITNRDYPVIMGTILLYAFFLVIANLIVDMVYAYLDPRIRYD</sequence>
<feature type="transmembrane region" description="Helical" evidence="7">
    <location>
        <begin position="319"/>
        <end position="345"/>
    </location>
</feature>
<keyword evidence="5 7" id="KW-1133">Transmembrane helix</keyword>
<feature type="transmembrane region" description="Helical" evidence="7">
    <location>
        <begin position="125"/>
        <end position="146"/>
    </location>
</feature>
<dbReference type="GO" id="GO:0055085">
    <property type="term" value="P:transmembrane transport"/>
    <property type="evidence" value="ECO:0007669"/>
    <property type="project" value="InterPro"/>
</dbReference>
<comment type="subcellular location">
    <subcellularLocation>
        <location evidence="1 7">Cell membrane</location>
        <topology evidence="1 7">Multi-pass membrane protein</topology>
    </subcellularLocation>
</comment>
<evidence type="ECO:0000256" key="4">
    <source>
        <dbReference type="ARBA" id="ARBA00022692"/>
    </source>
</evidence>
<evidence type="ECO:0000256" key="7">
    <source>
        <dbReference type="RuleBase" id="RU363032"/>
    </source>
</evidence>
<dbReference type="Proteomes" id="UP000050417">
    <property type="component" value="Unassembled WGS sequence"/>
</dbReference>
<reference evidence="9 10" key="1">
    <citation type="submission" date="2015-07" db="EMBL/GenBank/DDBJ databases">
        <title>Genome sequence of Ornatilinea apprima DSM 23815.</title>
        <authorList>
            <person name="Hemp J."/>
            <person name="Ward L.M."/>
            <person name="Pace L.A."/>
            <person name="Fischer W.W."/>
        </authorList>
    </citation>
    <scope>NUCLEOTIDE SEQUENCE [LARGE SCALE GENOMIC DNA]</scope>
    <source>
        <strain evidence="9 10">P3M-1</strain>
    </source>
</reference>
<feature type="transmembrane region" description="Helical" evidence="7">
    <location>
        <begin position="158"/>
        <end position="183"/>
    </location>
</feature>
<dbReference type="InterPro" id="IPR035906">
    <property type="entry name" value="MetI-like_sf"/>
</dbReference>
<dbReference type="OrthoDB" id="9772184at2"/>
<dbReference type="PANTHER" id="PTHR30465">
    <property type="entry name" value="INNER MEMBRANE ABC TRANSPORTER"/>
    <property type="match status" value="1"/>
</dbReference>
<dbReference type="Gene3D" id="1.10.3720.10">
    <property type="entry name" value="MetI-like"/>
    <property type="match status" value="1"/>
</dbReference>
<feature type="domain" description="ABC transmembrane type-1" evidence="8">
    <location>
        <begin position="123"/>
        <end position="342"/>
    </location>
</feature>
<comment type="similarity">
    <text evidence="7">Belongs to the binding-protein-dependent transport system permease family.</text>
</comment>
<feature type="transmembrane region" description="Helical" evidence="7">
    <location>
        <begin position="9"/>
        <end position="30"/>
    </location>
</feature>
<dbReference type="InterPro" id="IPR000515">
    <property type="entry name" value="MetI-like"/>
</dbReference>
<keyword evidence="3" id="KW-1003">Cell membrane</keyword>
<dbReference type="PANTHER" id="PTHR30465:SF74">
    <property type="entry name" value="OLIGOPEPTIDE TRANSPORT SYSTEM PERMEASE PROTEIN OPPB"/>
    <property type="match status" value="1"/>
</dbReference>
<dbReference type="Pfam" id="PF19300">
    <property type="entry name" value="BPD_transp_1_N"/>
    <property type="match status" value="1"/>
</dbReference>
<dbReference type="EMBL" id="LGCL01000024">
    <property type="protein sequence ID" value="KPL77043.1"/>
    <property type="molecule type" value="Genomic_DNA"/>
</dbReference>
<dbReference type="AlphaFoldDB" id="A0A0P6X5B2"/>
<name>A0A0P6X5B2_9CHLR</name>
<organism evidence="9 10">
    <name type="scientific">Ornatilinea apprima</name>
    <dbReference type="NCBI Taxonomy" id="1134406"/>
    <lineage>
        <taxon>Bacteria</taxon>
        <taxon>Bacillati</taxon>
        <taxon>Chloroflexota</taxon>
        <taxon>Anaerolineae</taxon>
        <taxon>Anaerolineales</taxon>
        <taxon>Anaerolineaceae</taxon>
        <taxon>Ornatilinea</taxon>
    </lineage>
</organism>
<gene>
    <name evidence="9" type="ORF">ADN00_10815</name>
</gene>
<evidence type="ECO:0000256" key="2">
    <source>
        <dbReference type="ARBA" id="ARBA00022448"/>
    </source>
</evidence>
<accession>A0A0P6X5B2</accession>
<keyword evidence="2 7" id="KW-0813">Transport</keyword>
<feature type="transmembrane region" description="Helical" evidence="7">
    <location>
        <begin position="215"/>
        <end position="237"/>
    </location>
</feature>
<evidence type="ECO:0000256" key="3">
    <source>
        <dbReference type="ARBA" id="ARBA00022475"/>
    </source>
</evidence>
<protein>
    <recommendedName>
        <fullName evidence="8">ABC transmembrane type-1 domain-containing protein</fullName>
    </recommendedName>
</protein>
<dbReference type="CDD" id="cd06261">
    <property type="entry name" value="TM_PBP2"/>
    <property type="match status" value="1"/>
</dbReference>
<dbReference type="GO" id="GO:0005886">
    <property type="term" value="C:plasma membrane"/>
    <property type="evidence" value="ECO:0007669"/>
    <property type="project" value="UniProtKB-SubCell"/>
</dbReference>
<comment type="caution">
    <text evidence="9">The sequence shown here is derived from an EMBL/GenBank/DDBJ whole genome shotgun (WGS) entry which is preliminary data.</text>
</comment>
<evidence type="ECO:0000256" key="5">
    <source>
        <dbReference type="ARBA" id="ARBA00022989"/>
    </source>
</evidence>
<dbReference type="InterPro" id="IPR045621">
    <property type="entry name" value="BPD_transp_1_N"/>
</dbReference>
<dbReference type="SUPFAM" id="SSF161098">
    <property type="entry name" value="MetI-like"/>
    <property type="match status" value="1"/>
</dbReference>
<feature type="transmembrane region" description="Helical" evidence="7">
    <location>
        <begin position="274"/>
        <end position="299"/>
    </location>
</feature>